<evidence type="ECO:0000256" key="8">
    <source>
        <dbReference type="ARBA" id="ARBA00022723"/>
    </source>
</evidence>
<dbReference type="GO" id="GO:0006513">
    <property type="term" value="P:protein monoubiquitination"/>
    <property type="evidence" value="ECO:0007669"/>
    <property type="project" value="InterPro"/>
</dbReference>
<feature type="region of interest" description="Disordered" evidence="20">
    <location>
        <begin position="1"/>
        <end position="20"/>
    </location>
</feature>
<dbReference type="AlphaFoldDB" id="A0A8K0JT98"/>
<evidence type="ECO:0000256" key="3">
    <source>
        <dbReference type="ARBA" id="ARBA00004906"/>
    </source>
</evidence>
<dbReference type="SUPFAM" id="SSF57850">
    <property type="entry name" value="RING/U-box"/>
    <property type="match status" value="1"/>
</dbReference>
<keyword evidence="7" id="KW-0808">Transferase</keyword>
<evidence type="ECO:0000313" key="23">
    <source>
        <dbReference type="EMBL" id="KAG7575336.1"/>
    </source>
</evidence>
<evidence type="ECO:0000256" key="19">
    <source>
        <dbReference type="PROSITE-ProRule" id="PRU00175"/>
    </source>
</evidence>
<keyword evidence="24" id="KW-1185">Reference proteome</keyword>
<dbReference type="GO" id="GO:0006301">
    <property type="term" value="P:DNA damage tolerance"/>
    <property type="evidence" value="ECO:0007669"/>
    <property type="project" value="InterPro"/>
</dbReference>
<evidence type="ECO:0000256" key="2">
    <source>
        <dbReference type="ARBA" id="ARBA00004123"/>
    </source>
</evidence>
<feature type="region of interest" description="Disordered" evidence="20">
    <location>
        <begin position="344"/>
        <end position="374"/>
    </location>
</feature>
<comment type="catalytic activity">
    <reaction evidence="1">
        <text>S-ubiquitinyl-[E2 ubiquitin-conjugating enzyme]-L-cysteine + [acceptor protein]-L-lysine = [E2 ubiquitin-conjugating enzyme]-L-cysteine + N(6)-ubiquitinyl-[acceptor protein]-L-lysine.</text>
        <dbReference type="EC" id="2.3.2.27"/>
    </reaction>
</comment>
<dbReference type="GO" id="GO:0061630">
    <property type="term" value="F:ubiquitin protein ligase activity"/>
    <property type="evidence" value="ECO:0007669"/>
    <property type="project" value="UniProtKB-EC"/>
</dbReference>
<dbReference type="FunFam" id="3.30.40.10:FF:000172">
    <property type="entry name" value="E3 ubiquitin-protein ligase RAD18"/>
    <property type="match status" value="1"/>
</dbReference>
<dbReference type="EC" id="2.3.2.27" evidence="5"/>
<dbReference type="InterPro" id="IPR039577">
    <property type="entry name" value="Rad18"/>
</dbReference>
<gene>
    <name evidence="23" type="ORF">FFLO_00326</name>
</gene>
<organism evidence="23 24">
    <name type="scientific">Filobasidium floriforme</name>
    <dbReference type="NCBI Taxonomy" id="5210"/>
    <lineage>
        <taxon>Eukaryota</taxon>
        <taxon>Fungi</taxon>
        <taxon>Dikarya</taxon>
        <taxon>Basidiomycota</taxon>
        <taxon>Agaricomycotina</taxon>
        <taxon>Tremellomycetes</taxon>
        <taxon>Filobasidiales</taxon>
        <taxon>Filobasidiaceae</taxon>
        <taxon>Filobasidium</taxon>
    </lineage>
</organism>
<keyword evidence="13" id="KW-0238">DNA-binding</keyword>
<accession>A0A8K0JT98</accession>
<dbReference type="PROSITE" id="PS50089">
    <property type="entry name" value="ZF_RING_2"/>
    <property type="match status" value="1"/>
</dbReference>
<evidence type="ECO:0000256" key="18">
    <source>
        <dbReference type="ARBA" id="ARBA00082369"/>
    </source>
</evidence>
<dbReference type="Gene3D" id="3.30.40.10">
    <property type="entry name" value="Zinc/RING finger domain, C3HC4 (zinc finger)"/>
    <property type="match status" value="1"/>
</dbReference>
<evidence type="ECO:0000256" key="20">
    <source>
        <dbReference type="SAM" id="MobiDB-lite"/>
    </source>
</evidence>
<name>A0A8K0JT98_9TREE</name>
<feature type="region of interest" description="Disordered" evidence="20">
    <location>
        <begin position="203"/>
        <end position="279"/>
    </location>
</feature>
<evidence type="ECO:0000259" key="22">
    <source>
        <dbReference type="PROSITE" id="PS50800"/>
    </source>
</evidence>
<dbReference type="GO" id="GO:0005634">
    <property type="term" value="C:nucleus"/>
    <property type="evidence" value="ECO:0007669"/>
    <property type="project" value="UniProtKB-SubCell"/>
</dbReference>
<dbReference type="PROSITE" id="PS50800">
    <property type="entry name" value="SAP"/>
    <property type="match status" value="1"/>
</dbReference>
<dbReference type="EMBL" id="JABELV010000004">
    <property type="protein sequence ID" value="KAG7575336.1"/>
    <property type="molecule type" value="Genomic_DNA"/>
</dbReference>
<dbReference type="Pfam" id="PF13923">
    <property type="entry name" value="zf-C3HC4_2"/>
    <property type="match status" value="1"/>
</dbReference>
<feature type="compositionally biased region" description="Polar residues" evidence="20">
    <location>
        <begin position="251"/>
        <end position="269"/>
    </location>
</feature>
<comment type="caution">
    <text evidence="23">The sequence shown here is derived from an EMBL/GenBank/DDBJ whole genome shotgun (WGS) entry which is preliminary data.</text>
</comment>
<dbReference type="GO" id="GO:0006281">
    <property type="term" value="P:DNA repair"/>
    <property type="evidence" value="ECO:0007669"/>
    <property type="project" value="UniProtKB-KW"/>
</dbReference>
<feature type="compositionally biased region" description="Low complexity" evidence="20">
    <location>
        <begin position="125"/>
        <end position="139"/>
    </location>
</feature>
<comment type="similarity">
    <text evidence="4">Belongs to the RAD18 family.</text>
</comment>
<evidence type="ECO:0000259" key="21">
    <source>
        <dbReference type="PROSITE" id="PS50089"/>
    </source>
</evidence>
<comment type="subcellular location">
    <subcellularLocation>
        <location evidence="2">Nucleus</location>
    </subcellularLocation>
</comment>
<evidence type="ECO:0000256" key="6">
    <source>
        <dbReference type="ARBA" id="ARBA00015551"/>
    </source>
</evidence>
<feature type="compositionally biased region" description="Basic and acidic residues" evidence="20">
    <location>
        <begin position="209"/>
        <end position="222"/>
    </location>
</feature>
<evidence type="ECO:0000256" key="17">
    <source>
        <dbReference type="ARBA" id="ARBA00074353"/>
    </source>
</evidence>
<evidence type="ECO:0000256" key="7">
    <source>
        <dbReference type="ARBA" id="ARBA00022679"/>
    </source>
</evidence>
<evidence type="ECO:0000313" key="24">
    <source>
        <dbReference type="Proteomes" id="UP000812966"/>
    </source>
</evidence>
<dbReference type="GO" id="GO:0097505">
    <property type="term" value="C:Rad6-Rad18 complex"/>
    <property type="evidence" value="ECO:0007669"/>
    <property type="project" value="TreeGrafter"/>
</dbReference>
<dbReference type="InterPro" id="IPR013083">
    <property type="entry name" value="Znf_RING/FYVE/PHD"/>
</dbReference>
<reference evidence="23" key="1">
    <citation type="submission" date="2020-04" db="EMBL/GenBank/DDBJ databases">
        <title>Analysis of mating type loci in Filobasidium floriforme.</title>
        <authorList>
            <person name="Nowrousian M."/>
        </authorList>
    </citation>
    <scope>NUCLEOTIDE SEQUENCE</scope>
    <source>
        <strain evidence="23">CBS 6242</strain>
    </source>
</reference>
<feature type="compositionally biased region" description="Low complexity" evidence="20">
    <location>
        <begin position="1"/>
        <end position="12"/>
    </location>
</feature>
<dbReference type="SMART" id="SM00184">
    <property type="entry name" value="RING"/>
    <property type="match status" value="1"/>
</dbReference>
<keyword evidence="10 19" id="KW-0863">Zinc-finger</keyword>
<keyword evidence="9" id="KW-0227">DNA damage</keyword>
<dbReference type="GO" id="GO:0003697">
    <property type="term" value="F:single-stranded DNA binding"/>
    <property type="evidence" value="ECO:0007669"/>
    <property type="project" value="InterPro"/>
</dbReference>
<evidence type="ECO:0000256" key="11">
    <source>
        <dbReference type="ARBA" id="ARBA00022786"/>
    </source>
</evidence>
<keyword evidence="12" id="KW-0862">Zinc</keyword>
<proteinExistence type="inferred from homology"/>
<protein>
    <recommendedName>
        <fullName evidence="6">Postreplication repair E3 ubiquitin-protein ligase RAD18</fullName>
        <ecNumber evidence="5">2.3.2.27</ecNumber>
    </recommendedName>
    <alternativeName>
        <fullName evidence="17">Postreplication repair E3 ubiquitin-protein ligase rad18</fullName>
    </alternativeName>
    <alternativeName>
        <fullName evidence="16 18">RING-type E3 ubiquitin transferase RAD18</fullName>
    </alternativeName>
</protein>
<evidence type="ECO:0000256" key="5">
    <source>
        <dbReference type="ARBA" id="ARBA00012483"/>
    </source>
</evidence>
<dbReference type="PROSITE" id="PS00518">
    <property type="entry name" value="ZF_RING_1"/>
    <property type="match status" value="1"/>
</dbReference>
<keyword evidence="11" id="KW-0833">Ubl conjugation pathway</keyword>
<dbReference type="Proteomes" id="UP000812966">
    <property type="component" value="Unassembled WGS sequence"/>
</dbReference>
<dbReference type="OrthoDB" id="9049620at2759"/>
<feature type="compositionally biased region" description="Basic and acidic residues" evidence="20">
    <location>
        <begin position="270"/>
        <end position="279"/>
    </location>
</feature>
<evidence type="ECO:0000256" key="15">
    <source>
        <dbReference type="ARBA" id="ARBA00023242"/>
    </source>
</evidence>
<dbReference type="PANTHER" id="PTHR14134:SF2">
    <property type="entry name" value="E3 UBIQUITIN-PROTEIN LIGASE RAD18"/>
    <property type="match status" value="1"/>
</dbReference>
<evidence type="ECO:0000256" key="12">
    <source>
        <dbReference type="ARBA" id="ARBA00022833"/>
    </source>
</evidence>
<evidence type="ECO:0000256" key="16">
    <source>
        <dbReference type="ARBA" id="ARBA00031783"/>
    </source>
</evidence>
<feature type="domain" description="RING-type" evidence="21">
    <location>
        <begin position="30"/>
        <end position="69"/>
    </location>
</feature>
<evidence type="ECO:0000256" key="13">
    <source>
        <dbReference type="ARBA" id="ARBA00023125"/>
    </source>
</evidence>
<dbReference type="InterPro" id="IPR003034">
    <property type="entry name" value="SAP_dom"/>
</dbReference>
<feature type="domain" description="SAP" evidence="22">
    <location>
        <begin position="286"/>
        <end position="320"/>
    </location>
</feature>
<dbReference type="InterPro" id="IPR017907">
    <property type="entry name" value="Znf_RING_CS"/>
</dbReference>
<keyword evidence="15" id="KW-0539">Nucleus</keyword>
<evidence type="ECO:0000256" key="4">
    <source>
        <dbReference type="ARBA" id="ARBA00009506"/>
    </source>
</evidence>
<sequence length="400" mass="44905">MSRLHSLLSSLPPDFPPSSPLSKHDQHLSCPICKQPFEGPVSIACGHSFCSRCIRDALRAKNKTCPTCKEPMKEGDIRRNRLIEDLVESWLTTRPELVEWSTSRLKRKRSTDVTSPSKRDRKRSTATTLASSSVSRLSTKPPLSTFRSVDVEVVDLLDDSEDEEEEKRVAQVVARGPMVRSSSDRAGSGEAEVEDQVLGIFSSSDAEQELPRPRYGSEKGENGEEVPMLGSSRAAKQRQTTKTSWEKLFAGTTTNNNPKATTSNRNGRSNNDDHGEEAKRIVKPNYHLASQKELRRLCENYGLSTHGDKGVLSERLQIWISMFNANLDTSSPKTLRALRGQLERDEKGRMKDKSDAEKAREEMNLRDEVEGAETDDAVFRRLTREIRERDSKLTSEGSLD</sequence>
<dbReference type="PANTHER" id="PTHR14134">
    <property type="entry name" value="E3 UBIQUITIN-PROTEIN LIGASE RAD18"/>
    <property type="match status" value="1"/>
</dbReference>
<evidence type="ECO:0000256" key="14">
    <source>
        <dbReference type="ARBA" id="ARBA00023204"/>
    </source>
</evidence>
<comment type="pathway">
    <text evidence="3">Protein modification; protein ubiquitination.</text>
</comment>
<feature type="region of interest" description="Disordered" evidence="20">
    <location>
        <begin position="102"/>
        <end position="142"/>
    </location>
</feature>
<dbReference type="GO" id="GO:0008270">
    <property type="term" value="F:zinc ion binding"/>
    <property type="evidence" value="ECO:0007669"/>
    <property type="project" value="UniProtKB-KW"/>
</dbReference>
<evidence type="ECO:0000256" key="9">
    <source>
        <dbReference type="ARBA" id="ARBA00022763"/>
    </source>
</evidence>
<dbReference type="InterPro" id="IPR001841">
    <property type="entry name" value="Znf_RING"/>
</dbReference>
<evidence type="ECO:0000256" key="10">
    <source>
        <dbReference type="ARBA" id="ARBA00022771"/>
    </source>
</evidence>
<feature type="compositionally biased region" description="Basic and acidic residues" evidence="20">
    <location>
        <begin position="344"/>
        <end position="369"/>
    </location>
</feature>
<evidence type="ECO:0000256" key="1">
    <source>
        <dbReference type="ARBA" id="ARBA00000900"/>
    </source>
</evidence>
<keyword evidence="14" id="KW-0234">DNA repair</keyword>
<keyword evidence="8" id="KW-0479">Metal-binding</keyword>